<evidence type="ECO:0000313" key="2">
    <source>
        <dbReference type="EMBL" id="GFP80466.1"/>
    </source>
</evidence>
<comment type="caution">
    <text evidence="2">The sequence shown here is derived from an EMBL/GenBank/DDBJ whole genome shotgun (WGS) entry which is preliminary data.</text>
</comment>
<feature type="compositionally biased region" description="Polar residues" evidence="1">
    <location>
        <begin position="218"/>
        <end position="228"/>
    </location>
</feature>
<name>A0A830B1H0_9LAMI</name>
<feature type="region of interest" description="Disordered" evidence="1">
    <location>
        <begin position="84"/>
        <end position="125"/>
    </location>
</feature>
<sequence length="383" mass="42918">MSNIATRTLEFLVCGFNCIASTMFEHLERKKTLQSPTEQSRLLENVPAVIADVYEPTPESNPTCDSPVPGDGQQVSGFYCVTEEENSRDAQISPSEKDQTVSVPKEPQQGPTPDSEPKQAKEKECEDLKIEVIAIPDDYKEEDSKAGRRVSENETWCMRGPEGALHKSIPLSVFRLWSERSRCLSEFKVWREDECEEDAIPLPEALSIASRKNHSDPDSSSEPTQTILHTLPVKNDVNCDEGSPESNPPCDAPVPSDGQQEEENSRSVPKEPQQGPTPDSEPKQAKEKECEDLKIEVIAIPSDDEEEVSKAGRRVSTNDELENGTCCMRGPEGELHKSIPLSVFRLWSERSRCWSEFKVWREDECEEDAIPLPEALSITSRKM</sequence>
<dbReference type="PANTHER" id="PTHR46851">
    <property type="entry name" value="OS01G0884500 PROTEIN"/>
    <property type="match status" value="1"/>
</dbReference>
<organism evidence="2 3">
    <name type="scientific">Phtheirospermum japonicum</name>
    <dbReference type="NCBI Taxonomy" id="374723"/>
    <lineage>
        <taxon>Eukaryota</taxon>
        <taxon>Viridiplantae</taxon>
        <taxon>Streptophyta</taxon>
        <taxon>Embryophyta</taxon>
        <taxon>Tracheophyta</taxon>
        <taxon>Spermatophyta</taxon>
        <taxon>Magnoliopsida</taxon>
        <taxon>eudicotyledons</taxon>
        <taxon>Gunneridae</taxon>
        <taxon>Pentapetalae</taxon>
        <taxon>asterids</taxon>
        <taxon>lamiids</taxon>
        <taxon>Lamiales</taxon>
        <taxon>Orobanchaceae</taxon>
        <taxon>Orobanchaceae incertae sedis</taxon>
        <taxon>Phtheirospermum</taxon>
    </lineage>
</organism>
<protein>
    <submittedName>
        <fullName evidence="2">Uncharacterized protein</fullName>
    </submittedName>
</protein>
<reference evidence="2" key="1">
    <citation type="submission" date="2020-07" db="EMBL/GenBank/DDBJ databases">
        <title>Ethylene signaling mediates host invasion by parasitic plants.</title>
        <authorList>
            <person name="Yoshida S."/>
        </authorList>
    </citation>
    <scope>NUCLEOTIDE SEQUENCE</scope>
    <source>
        <strain evidence="2">Okayama</strain>
    </source>
</reference>
<dbReference type="EMBL" id="BMAC01000018">
    <property type="protein sequence ID" value="GFP80466.1"/>
    <property type="molecule type" value="Genomic_DNA"/>
</dbReference>
<proteinExistence type="predicted"/>
<dbReference type="AlphaFoldDB" id="A0A830B1H0"/>
<dbReference type="PANTHER" id="PTHR46851:SF11">
    <property type="entry name" value="GYF DOMAIN-CONTAINING PROTEIN"/>
    <property type="match status" value="1"/>
</dbReference>
<accession>A0A830B1H0</accession>
<gene>
    <name evidence="2" type="ORF">PHJA_000190000</name>
</gene>
<keyword evidence="3" id="KW-1185">Reference proteome</keyword>
<dbReference type="InterPro" id="IPR035445">
    <property type="entry name" value="GYF-like_dom_sf"/>
</dbReference>
<feature type="region of interest" description="Disordered" evidence="1">
    <location>
        <begin position="202"/>
        <end position="292"/>
    </location>
</feature>
<dbReference type="OrthoDB" id="6415790at2759"/>
<feature type="compositionally biased region" description="Basic and acidic residues" evidence="1">
    <location>
        <begin position="115"/>
        <end position="125"/>
    </location>
</feature>
<dbReference type="Proteomes" id="UP000653305">
    <property type="component" value="Unassembled WGS sequence"/>
</dbReference>
<dbReference type="Gene3D" id="3.30.1490.40">
    <property type="match status" value="1"/>
</dbReference>
<evidence type="ECO:0000313" key="3">
    <source>
        <dbReference type="Proteomes" id="UP000653305"/>
    </source>
</evidence>
<evidence type="ECO:0000256" key="1">
    <source>
        <dbReference type="SAM" id="MobiDB-lite"/>
    </source>
</evidence>
<dbReference type="InterPro" id="IPR045894">
    <property type="entry name" value="At5g08430-like"/>
</dbReference>
<feature type="compositionally biased region" description="Basic and acidic residues" evidence="1">
    <location>
        <begin position="280"/>
        <end position="292"/>
    </location>
</feature>